<proteinExistence type="predicted"/>
<comment type="cofactor">
    <cofactor evidence="1 10">
        <name>Cu(+)</name>
        <dbReference type="ChEBI" id="CHEBI:49552"/>
    </cofactor>
</comment>
<evidence type="ECO:0000256" key="4">
    <source>
        <dbReference type="ARBA" id="ARBA00017290"/>
    </source>
</evidence>
<evidence type="ECO:0000256" key="9">
    <source>
        <dbReference type="ARBA" id="ARBA00049340"/>
    </source>
</evidence>
<feature type="binding site" description="type 1 copper site" evidence="10">
    <location>
        <position position="364"/>
    </location>
    <ligand>
        <name>Cu cation</name>
        <dbReference type="ChEBI" id="CHEBI:23378"/>
        <label>1</label>
    </ligand>
</feature>
<dbReference type="EMBL" id="KF901031">
    <property type="protein sequence ID" value="AIF15560.1"/>
    <property type="molecule type" value="Genomic_DNA"/>
</dbReference>
<organism evidence="12">
    <name type="scientific">uncultured marine thaumarchaeote KM3_70_E10</name>
    <dbReference type="NCBI Taxonomy" id="1456254"/>
    <lineage>
        <taxon>Archaea</taxon>
        <taxon>Nitrososphaerota</taxon>
        <taxon>environmental samples</taxon>
    </lineage>
</organism>
<dbReference type="InterPro" id="IPR011707">
    <property type="entry name" value="Cu-oxidase-like_N"/>
</dbReference>
<keyword evidence="7 12" id="KW-0560">Oxidoreductase</keyword>
<dbReference type="GO" id="GO:0050421">
    <property type="term" value="F:nitrite reductase (NO-forming) activity"/>
    <property type="evidence" value="ECO:0007669"/>
    <property type="project" value="UniProtKB-EC"/>
</dbReference>
<dbReference type="EC" id="1.7.2.1" evidence="3"/>
<keyword evidence="6" id="KW-0677">Repeat</keyword>
<reference evidence="12" key="1">
    <citation type="journal article" date="2014" name="Genome Biol. Evol.">
        <title>Pangenome evidence for extensive interdomain horizontal transfer affecting lineage core and shell genes in uncultured planktonic thaumarchaeota and euryarchaeota.</title>
        <authorList>
            <person name="Deschamps P."/>
            <person name="Zivanovic Y."/>
            <person name="Moreira D."/>
            <person name="Rodriguez-Valera F."/>
            <person name="Lopez-Garcia P."/>
        </authorList>
    </citation>
    <scope>NUCLEOTIDE SEQUENCE</scope>
</reference>
<feature type="binding site" description="type 1 copper site" evidence="10">
    <location>
        <position position="162"/>
    </location>
    <ligand>
        <name>Cu cation</name>
        <dbReference type="ChEBI" id="CHEBI:23378"/>
        <label>1</label>
    </ligand>
</feature>
<dbReference type="Pfam" id="PF07732">
    <property type="entry name" value="Cu-oxidase_3"/>
    <property type="match status" value="1"/>
</dbReference>
<dbReference type="SUPFAM" id="SSF49503">
    <property type="entry name" value="Cupredoxins"/>
    <property type="match status" value="2"/>
</dbReference>
<comment type="catalytic activity">
    <reaction evidence="9">
        <text>nitric oxide + Fe(III)-[cytochrome c] + H2O = Fe(II)-[cytochrome c] + nitrite + 2 H(+)</text>
        <dbReference type="Rhea" id="RHEA:15233"/>
        <dbReference type="Rhea" id="RHEA-COMP:10350"/>
        <dbReference type="Rhea" id="RHEA-COMP:14399"/>
        <dbReference type="ChEBI" id="CHEBI:15377"/>
        <dbReference type="ChEBI" id="CHEBI:15378"/>
        <dbReference type="ChEBI" id="CHEBI:16301"/>
        <dbReference type="ChEBI" id="CHEBI:16480"/>
        <dbReference type="ChEBI" id="CHEBI:29033"/>
        <dbReference type="ChEBI" id="CHEBI:29034"/>
        <dbReference type="EC" id="1.7.2.1"/>
    </reaction>
</comment>
<keyword evidence="5 10" id="KW-0479">Metal-binding</keyword>
<feature type="binding site" description="type 1 copper site" evidence="10">
    <location>
        <position position="163"/>
    </location>
    <ligand>
        <name>Cu cation</name>
        <dbReference type="ChEBI" id="CHEBI:23378"/>
        <label>1</label>
    </ligand>
</feature>
<accession>A0A075HJY5</accession>
<dbReference type="InterPro" id="IPR008972">
    <property type="entry name" value="Cupredoxin"/>
</dbReference>
<protein>
    <recommendedName>
        <fullName evidence="4">Copper-containing nitrite reductase</fullName>
        <ecNumber evidence="3">1.7.2.1</ecNumber>
    </recommendedName>
</protein>
<feature type="binding site" description="type 1 copper site" evidence="10">
    <location>
        <position position="123"/>
    </location>
    <ligand>
        <name>Cu cation</name>
        <dbReference type="ChEBI" id="CHEBI:23378"/>
        <label>1</label>
    </ligand>
</feature>
<evidence type="ECO:0000259" key="11">
    <source>
        <dbReference type="Pfam" id="PF07732"/>
    </source>
</evidence>
<comment type="subunit">
    <text evidence="2">Homotrimer.</text>
</comment>
<comment type="cofactor">
    <cofactor evidence="10">
        <name>Cu(2+)</name>
        <dbReference type="ChEBI" id="CHEBI:29036"/>
    </cofactor>
</comment>
<dbReference type="AlphaFoldDB" id="A0A075HJY5"/>
<keyword evidence="8 10" id="KW-0186">Copper</keyword>
<feature type="binding site" description="type 1 copper site" evidence="10">
    <location>
        <position position="128"/>
    </location>
    <ligand>
        <name>Cu cation</name>
        <dbReference type="ChEBI" id="CHEBI:23378"/>
        <label>1</label>
    </ligand>
</feature>
<name>A0A075HJY5_9ARCH</name>
<evidence type="ECO:0000256" key="7">
    <source>
        <dbReference type="ARBA" id="ARBA00023002"/>
    </source>
</evidence>
<feature type="domain" description="Plastocyanin-like" evidence="11">
    <location>
        <begin position="83"/>
        <end position="187"/>
    </location>
</feature>
<evidence type="ECO:0000313" key="12">
    <source>
        <dbReference type="EMBL" id="AIF15560.1"/>
    </source>
</evidence>
<evidence type="ECO:0000256" key="3">
    <source>
        <dbReference type="ARBA" id="ARBA00011882"/>
    </source>
</evidence>
<dbReference type="PRINTS" id="PR00695">
    <property type="entry name" value="CUNO2RDTASE"/>
</dbReference>
<evidence type="ECO:0000256" key="1">
    <source>
        <dbReference type="ARBA" id="ARBA00001960"/>
    </source>
</evidence>
<evidence type="ECO:0000256" key="2">
    <source>
        <dbReference type="ARBA" id="ARBA00011233"/>
    </source>
</evidence>
<evidence type="ECO:0000256" key="5">
    <source>
        <dbReference type="ARBA" id="ARBA00022723"/>
    </source>
</evidence>
<sequence>MTVTAIAVMGGALFGQSFTASSSGVYSSDYKVDAYAAIDRMGGLQLVMPEAYAVSGTCDELLNSGRTVVNFDLTGESHSLPMLGGEYNAMTFSGQIPGPTLRVTQGDVVHMTLTIPSDEPTQHGNDMHASQMSAVPYMGAVNIGETGEYCYIAEVPGVYKYHCSGVNVAAMDQHVLSGMYGITIVDPLDGYKRLMVEKTALEGGEVVKDRQFYSGDAIEFQLQYNQLYVTDGNYDMGKMMAHSTSGTVVNGQQFGYVPNEIHNLLMFGDTSKNIFVAQPWNSMDLKQHQSQLLFFPTGEHVRFFVENQGNMPVYWHIVGEIIDRITQANRVQAQGTETWLLGGSQNMIADVVFDEPGVYVAVNHDYAAIYSGAATVMVAGLPLTPINETATALGVVQGAVDAGSYAGVLGNPSDAVPPAGDQSIAHPALNVHCMCTDDVANAAIENGALPLWEVIPAVLAAAG</sequence>
<dbReference type="GO" id="GO:0005507">
    <property type="term" value="F:copper ion binding"/>
    <property type="evidence" value="ECO:0007669"/>
    <property type="project" value="InterPro"/>
</dbReference>
<dbReference type="Gene3D" id="2.60.40.420">
    <property type="entry name" value="Cupredoxins - blue copper proteins"/>
    <property type="match status" value="2"/>
</dbReference>
<evidence type="ECO:0000256" key="10">
    <source>
        <dbReference type="PIRSR" id="PIRSR601287-1"/>
    </source>
</evidence>
<feature type="binding site" description="type 1 copper site" evidence="10">
    <location>
        <position position="174"/>
    </location>
    <ligand>
        <name>Cu cation</name>
        <dbReference type="ChEBI" id="CHEBI:23378"/>
        <label>1</label>
    </ligand>
</feature>
<dbReference type="InterPro" id="IPR001287">
    <property type="entry name" value="NO2-reductase_Cu"/>
</dbReference>
<feature type="binding site" description="type 1 copper site" evidence="10">
    <location>
        <position position="179"/>
    </location>
    <ligand>
        <name>Cu cation</name>
        <dbReference type="ChEBI" id="CHEBI:23378"/>
        <label>1</label>
    </ligand>
</feature>
<evidence type="ECO:0000256" key="8">
    <source>
        <dbReference type="ARBA" id="ARBA00023008"/>
    </source>
</evidence>
<evidence type="ECO:0000256" key="6">
    <source>
        <dbReference type="ARBA" id="ARBA00022737"/>
    </source>
</evidence>